<dbReference type="OrthoDB" id="409189at2759"/>
<dbReference type="CDD" id="cd00712">
    <property type="entry name" value="AsnB"/>
    <property type="match status" value="1"/>
</dbReference>
<dbReference type="Pfam" id="PF13537">
    <property type="entry name" value="GATase_7"/>
    <property type="match status" value="1"/>
</dbReference>
<dbReference type="KEGG" id="dpp:DICPUDRAFT_150759"/>
<dbReference type="SUPFAM" id="SSF56235">
    <property type="entry name" value="N-terminal nucleophile aminohydrolases (Ntn hydrolases)"/>
    <property type="match status" value="1"/>
</dbReference>
<dbReference type="EMBL" id="GL871018">
    <property type="protein sequence ID" value="EGC36742.1"/>
    <property type="molecule type" value="Genomic_DNA"/>
</dbReference>
<dbReference type="GO" id="GO:0005524">
    <property type="term" value="F:ATP binding"/>
    <property type="evidence" value="ECO:0007669"/>
    <property type="project" value="UniProtKB-KW"/>
</dbReference>
<dbReference type="GO" id="GO:0006529">
    <property type="term" value="P:asparagine biosynthetic process"/>
    <property type="evidence" value="ECO:0007669"/>
    <property type="project" value="InterPro"/>
</dbReference>
<keyword evidence="3 5" id="KW-0067">ATP-binding</keyword>
<sequence length="627" mass="73424">MGITGYINYNEKNEGSDKIIIDMTEKIIKRGPDGTKYYHSKAFNIHFGNTLLKTKKENYAPQLLVYKNEENHLIINFDGELYNNIELVHSLSKKGYNLNENSSDVEIILASWLEFKYEVFSNLNGVFSISIFDEIKKQLVLVRDHIGNKPLYYCKSKSNGGSFLFTSEIKSLFVDNLIEAQVSLETLKELFINGPIQTPGTTIYVDIYSLKHGCYLEIDSNFNIKETCYWKLKSLPLTDNLEQITYKIDYLLYNSLVKRLKRDNIDEPIVSMLSGGLDSSGLVSMIYHNNYIIDKEFKINTYSVNQDNDENKDHHCTTSDEYWAEKVSKYFSTNHETIDIDCDDLIQDLLEPMRNNDYPTVGEMESSLNPVYRKLKQHSNVVISGEGSDEIFAGYSSYYKKENLLQMDYFPWIKDEWNFHLLLKEEIKKEINVDEFIKTKFNEALNELTIDQDELHGLSGEDKEIKIKEKQLNYLLISNFLPYLLNRCDSNSIGAHAIQVRNPFLDVGLIEYVFNIPYEVKSIDNYEKGLLRRVFSKYLPNDVCYRKKQSYPSIKESKYTTYINDYMLKILDSNSNSPILKFVDKDQILKMIKDEHSQIKFPVTRMLMEFMIQFHHWFKDYNIKLIK</sequence>
<evidence type="ECO:0000256" key="5">
    <source>
        <dbReference type="PIRNR" id="PIRNR001589"/>
    </source>
</evidence>
<feature type="domain" description="Glutamine amidotransferase type-2" evidence="8">
    <location>
        <begin position="1"/>
        <end position="221"/>
    </location>
</feature>
<name>F0ZH66_DICPU</name>
<dbReference type="Gene3D" id="3.60.20.10">
    <property type="entry name" value="Glutamine Phosphoribosylpyrophosphate, subunit 1, domain 1"/>
    <property type="match status" value="1"/>
</dbReference>
<dbReference type="InterPro" id="IPR014729">
    <property type="entry name" value="Rossmann-like_a/b/a_fold"/>
</dbReference>
<dbReference type="PROSITE" id="PS51278">
    <property type="entry name" value="GATASE_TYPE_2"/>
    <property type="match status" value="1"/>
</dbReference>
<keyword evidence="4" id="KW-0315">Glutamine amidotransferase</keyword>
<feature type="binding site" evidence="6">
    <location>
        <position position="104"/>
    </location>
    <ligand>
        <name>L-glutamine</name>
        <dbReference type="ChEBI" id="CHEBI:58359"/>
    </ligand>
</feature>
<organism evidence="9 10">
    <name type="scientific">Dictyostelium purpureum</name>
    <name type="common">Slime mold</name>
    <dbReference type="NCBI Taxonomy" id="5786"/>
    <lineage>
        <taxon>Eukaryota</taxon>
        <taxon>Amoebozoa</taxon>
        <taxon>Evosea</taxon>
        <taxon>Eumycetozoa</taxon>
        <taxon>Dictyostelia</taxon>
        <taxon>Dictyosteliales</taxon>
        <taxon>Dictyosteliaceae</taxon>
        <taxon>Dictyostelium</taxon>
    </lineage>
</organism>
<keyword evidence="2 5" id="KW-0547">Nucleotide-binding</keyword>
<gene>
    <name evidence="9" type="ORF">DICPUDRAFT_150759</name>
</gene>
<protein>
    <recommendedName>
        <fullName evidence="8">Glutamine amidotransferase type-2 domain-containing protein</fullName>
    </recommendedName>
</protein>
<dbReference type="InterPro" id="IPR051786">
    <property type="entry name" value="ASN_synthetase/amidase"/>
</dbReference>
<dbReference type="InParanoid" id="F0ZH66"/>
<feature type="binding site" evidence="6">
    <location>
        <begin position="384"/>
        <end position="385"/>
    </location>
    <ligand>
        <name>ATP</name>
        <dbReference type="ChEBI" id="CHEBI:30616"/>
    </ligand>
</feature>
<evidence type="ECO:0000256" key="2">
    <source>
        <dbReference type="ARBA" id="ARBA00022741"/>
    </source>
</evidence>
<dbReference type="InterPro" id="IPR029055">
    <property type="entry name" value="Ntn_hydrolases_N"/>
</dbReference>
<evidence type="ECO:0000256" key="1">
    <source>
        <dbReference type="ARBA" id="ARBA00005752"/>
    </source>
</evidence>
<evidence type="ECO:0000313" key="9">
    <source>
        <dbReference type="EMBL" id="EGC36742.1"/>
    </source>
</evidence>
<dbReference type="InterPro" id="IPR001962">
    <property type="entry name" value="Asn_synthase"/>
</dbReference>
<evidence type="ECO:0000313" key="10">
    <source>
        <dbReference type="Proteomes" id="UP000001064"/>
    </source>
</evidence>
<dbReference type="VEuPathDB" id="AmoebaDB:DICPUDRAFT_150759"/>
<dbReference type="GO" id="GO:0004066">
    <property type="term" value="F:asparagine synthase (glutamine-hydrolyzing) activity"/>
    <property type="evidence" value="ECO:0007669"/>
    <property type="project" value="InterPro"/>
</dbReference>
<dbReference type="RefSeq" id="XP_003286767.1">
    <property type="nucleotide sequence ID" value="XM_003286719.1"/>
</dbReference>
<dbReference type="InterPro" id="IPR033738">
    <property type="entry name" value="AsnB_N"/>
</dbReference>
<comment type="similarity">
    <text evidence="1">Belongs to the asparagine synthetase family.</text>
</comment>
<dbReference type="AlphaFoldDB" id="F0ZH66"/>
<evidence type="ECO:0000256" key="4">
    <source>
        <dbReference type="ARBA" id="ARBA00022962"/>
    </source>
</evidence>
<evidence type="ECO:0000256" key="3">
    <source>
        <dbReference type="ARBA" id="ARBA00022840"/>
    </source>
</evidence>
<proteinExistence type="inferred from homology"/>
<evidence type="ECO:0000259" key="8">
    <source>
        <dbReference type="PROSITE" id="PS51278"/>
    </source>
</evidence>
<dbReference type="PIRSF" id="PIRSF001589">
    <property type="entry name" value="Asn_synthetase_glu-h"/>
    <property type="match status" value="1"/>
</dbReference>
<dbReference type="Pfam" id="PF00733">
    <property type="entry name" value="Asn_synthase"/>
    <property type="match status" value="1"/>
</dbReference>
<dbReference type="SUPFAM" id="SSF52402">
    <property type="entry name" value="Adenine nucleotide alpha hydrolases-like"/>
    <property type="match status" value="1"/>
</dbReference>
<dbReference type="Proteomes" id="UP000001064">
    <property type="component" value="Unassembled WGS sequence"/>
</dbReference>
<dbReference type="NCBIfam" id="TIGR01536">
    <property type="entry name" value="asn_synth_AEB"/>
    <property type="match status" value="1"/>
</dbReference>
<accession>F0ZH66</accession>
<dbReference type="InterPro" id="IPR017932">
    <property type="entry name" value="GATase_2_dom"/>
</dbReference>
<dbReference type="PANTHER" id="PTHR43284:SF1">
    <property type="entry name" value="ASPARAGINE SYNTHETASE"/>
    <property type="match status" value="1"/>
</dbReference>
<dbReference type="InterPro" id="IPR006426">
    <property type="entry name" value="Asn_synth_AEB"/>
</dbReference>
<feature type="binding site" evidence="6">
    <location>
        <position position="304"/>
    </location>
    <ligand>
        <name>ATP</name>
        <dbReference type="ChEBI" id="CHEBI:30616"/>
    </ligand>
</feature>
<dbReference type="STRING" id="5786.F0ZH66"/>
<dbReference type="Gene3D" id="3.40.50.620">
    <property type="entry name" value="HUPs"/>
    <property type="match status" value="1"/>
</dbReference>
<dbReference type="GeneID" id="10504160"/>
<evidence type="ECO:0000256" key="7">
    <source>
        <dbReference type="PIRSR" id="PIRSR001589-3"/>
    </source>
</evidence>
<dbReference type="CDD" id="cd01991">
    <property type="entry name" value="Asn_synthase_B_C"/>
    <property type="match status" value="1"/>
</dbReference>
<keyword evidence="10" id="KW-1185">Reference proteome</keyword>
<reference evidence="10" key="1">
    <citation type="journal article" date="2011" name="Genome Biol.">
        <title>Comparative genomics of the social amoebae Dictyostelium discoideum and Dictyostelium purpureum.</title>
        <authorList>
            <consortium name="US DOE Joint Genome Institute (JGI-PGF)"/>
            <person name="Sucgang R."/>
            <person name="Kuo A."/>
            <person name="Tian X."/>
            <person name="Salerno W."/>
            <person name="Parikh A."/>
            <person name="Feasley C.L."/>
            <person name="Dalin E."/>
            <person name="Tu H."/>
            <person name="Huang E."/>
            <person name="Barry K."/>
            <person name="Lindquist E."/>
            <person name="Shapiro H."/>
            <person name="Bruce D."/>
            <person name="Schmutz J."/>
            <person name="Salamov A."/>
            <person name="Fey P."/>
            <person name="Gaudet P."/>
            <person name="Anjard C."/>
            <person name="Babu M.M."/>
            <person name="Basu S."/>
            <person name="Bushmanova Y."/>
            <person name="van der Wel H."/>
            <person name="Katoh-Kurasawa M."/>
            <person name="Dinh C."/>
            <person name="Coutinho P.M."/>
            <person name="Saito T."/>
            <person name="Elias M."/>
            <person name="Schaap P."/>
            <person name="Kay R.R."/>
            <person name="Henrissat B."/>
            <person name="Eichinger L."/>
            <person name="Rivero F."/>
            <person name="Putnam N.H."/>
            <person name="West C.M."/>
            <person name="Loomis W.F."/>
            <person name="Chisholm R.L."/>
            <person name="Shaulsky G."/>
            <person name="Strassmann J.E."/>
            <person name="Queller D.C."/>
            <person name="Kuspa A."/>
            <person name="Grigoriev I.V."/>
        </authorList>
    </citation>
    <scope>NUCLEOTIDE SEQUENCE [LARGE SCALE GENOMIC DNA]</scope>
    <source>
        <strain evidence="10">QSDP1</strain>
    </source>
</reference>
<dbReference type="eggNOG" id="KOG0571">
    <property type="taxonomic scope" value="Eukaryota"/>
</dbReference>
<feature type="site" description="Important for beta-aspartyl-AMP intermediate formation" evidence="7">
    <location>
        <position position="386"/>
    </location>
</feature>
<dbReference type="PANTHER" id="PTHR43284">
    <property type="entry name" value="ASPARAGINE SYNTHETASE (GLUTAMINE-HYDROLYZING)"/>
    <property type="match status" value="1"/>
</dbReference>
<evidence type="ECO:0000256" key="6">
    <source>
        <dbReference type="PIRSR" id="PIRSR001589-2"/>
    </source>
</evidence>